<accession>A0ABV5FZU6</accession>
<protein>
    <submittedName>
        <fullName evidence="2">Uncharacterized protein</fullName>
    </submittedName>
</protein>
<keyword evidence="3" id="KW-1185">Reference proteome</keyword>
<feature type="compositionally biased region" description="Basic and acidic residues" evidence="1">
    <location>
        <begin position="32"/>
        <end position="48"/>
    </location>
</feature>
<feature type="compositionally biased region" description="Basic residues" evidence="1">
    <location>
        <begin position="82"/>
        <end position="92"/>
    </location>
</feature>
<feature type="compositionally biased region" description="Low complexity" evidence="1">
    <location>
        <begin position="52"/>
        <end position="71"/>
    </location>
</feature>
<dbReference type="EMBL" id="JBHMFI010000001">
    <property type="protein sequence ID" value="MFB9072210.1"/>
    <property type="molecule type" value="Genomic_DNA"/>
</dbReference>
<name>A0ABV5FZU6_9MICC</name>
<organism evidence="2 3">
    <name type="scientific">Citricoccus parietis</name>
    <dbReference type="NCBI Taxonomy" id="592307"/>
    <lineage>
        <taxon>Bacteria</taxon>
        <taxon>Bacillati</taxon>
        <taxon>Actinomycetota</taxon>
        <taxon>Actinomycetes</taxon>
        <taxon>Micrococcales</taxon>
        <taxon>Micrococcaceae</taxon>
        <taxon>Citricoccus</taxon>
    </lineage>
</organism>
<evidence type="ECO:0000313" key="3">
    <source>
        <dbReference type="Proteomes" id="UP001589575"/>
    </source>
</evidence>
<evidence type="ECO:0000313" key="2">
    <source>
        <dbReference type="EMBL" id="MFB9072210.1"/>
    </source>
</evidence>
<gene>
    <name evidence="2" type="ORF">ACFFX0_13755</name>
</gene>
<feature type="region of interest" description="Disordered" evidence="1">
    <location>
        <begin position="1"/>
        <end position="121"/>
    </location>
</feature>
<proteinExistence type="predicted"/>
<dbReference type="Proteomes" id="UP001589575">
    <property type="component" value="Unassembled WGS sequence"/>
</dbReference>
<reference evidence="2 3" key="1">
    <citation type="submission" date="2024-09" db="EMBL/GenBank/DDBJ databases">
        <authorList>
            <person name="Sun Q."/>
            <person name="Mori K."/>
        </authorList>
    </citation>
    <scope>NUCLEOTIDE SEQUENCE [LARGE SCALE GENOMIC DNA]</scope>
    <source>
        <strain evidence="2 3">CCM 7609</strain>
    </source>
</reference>
<comment type="caution">
    <text evidence="2">The sequence shown here is derived from an EMBL/GenBank/DDBJ whole genome shotgun (WGS) entry which is preliminary data.</text>
</comment>
<sequence>MPPGGARVIGGPGCRPAGRGPHPGHRLGPGGYRDHGVRAGGRCDDAGRPVHRAVPAAPAGAGLDGPGLRAGRPGERAAGLRTTHRAPPHRGRMGTGQRTEWRTDRGPVPDGVCLGPRPPRC</sequence>
<evidence type="ECO:0000256" key="1">
    <source>
        <dbReference type="SAM" id="MobiDB-lite"/>
    </source>
</evidence>